<name>A0AAE0ATG0_9ROSI</name>
<comment type="caution">
    <text evidence="2">The sequence shown here is derived from an EMBL/GenBank/DDBJ whole genome shotgun (WGS) entry which is preliminary data.</text>
</comment>
<organism evidence="2 3">
    <name type="scientific">Dipteronia sinensis</name>
    <dbReference type="NCBI Taxonomy" id="43782"/>
    <lineage>
        <taxon>Eukaryota</taxon>
        <taxon>Viridiplantae</taxon>
        <taxon>Streptophyta</taxon>
        <taxon>Embryophyta</taxon>
        <taxon>Tracheophyta</taxon>
        <taxon>Spermatophyta</taxon>
        <taxon>Magnoliopsida</taxon>
        <taxon>eudicotyledons</taxon>
        <taxon>Gunneridae</taxon>
        <taxon>Pentapetalae</taxon>
        <taxon>rosids</taxon>
        <taxon>malvids</taxon>
        <taxon>Sapindales</taxon>
        <taxon>Sapindaceae</taxon>
        <taxon>Hippocastanoideae</taxon>
        <taxon>Acereae</taxon>
        <taxon>Dipteronia</taxon>
    </lineage>
</organism>
<dbReference type="AlphaFoldDB" id="A0AAE0ATG0"/>
<keyword evidence="3" id="KW-1185">Reference proteome</keyword>
<dbReference type="EMBL" id="JANJYJ010000003">
    <property type="protein sequence ID" value="KAK3223214.1"/>
    <property type="molecule type" value="Genomic_DNA"/>
</dbReference>
<sequence length="86" mass="9758">MGTPNDPKFENSWADQWDSKDNTFPPSETKPGGNINSDSKRARYKQKVEDGFDKTKEVAKSGMRKAKLGASSSFKWIKDKCNRQKT</sequence>
<protein>
    <submittedName>
        <fullName evidence="2">Uncharacterized protein</fullName>
    </submittedName>
</protein>
<gene>
    <name evidence="2" type="ORF">Dsin_010239</name>
</gene>
<feature type="region of interest" description="Disordered" evidence="1">
    <location>
        <begin position="1"/>
        <end position="43"/>
    </location>
</feature>
<evidence type="ECO:0000313" key="2">
    <source>
        <dbReference type="EMBL" id="KAK3223214.1"/>
    </source>
</evidence>
<dbReference type="PANTHER" id="PTHR33386">
    <property type="entry name" value="OS02G0740600 PROTEIN"/>
    <property type="match status" value="1"/>
</dbReference>
<dbReference type="Proteomes" id="UP001281410">
    <property type="component" value="Unassembled WGS sequence"/>
</dbReference>
<dbReference type="PANTHER" id="PTHR33386:SF5">
    <property type="entry name" value="OS02G0740600 PROTEIN"/>
    <property type="match status" value="1"/>
</dbReference>
<evidence type="ECO:0000256" key="1">
    <source>
        <dbReference type="SAM" id="MobiDB-lite"/>
    </source>
</evidence>
<accession>A0AAE0ATG0</accession>
<proteinExistence type="predicted"/>
<evidence type="ECO:0000313" key="3">
    <source>
        <dbReference type="Proteomes" id="UP001281410"/>
    </source>
</evidence>
<reference evidence="2" key="1">
    <citation type="journal article" date="2023" name="Plant J.">
        <title>Genome sequences and population genomics provide insights into the demographic history, inbreeding, and mutation load of two 'living fossil' tree species of Dipteronia.</title>
        <authorList>
            <person name="Feng Y."/>
            <person name="Comes H.P."/>
            <person name="Chen J."/>
            <person name="Zhu S."/>
            <person name="Lu R."/>
            <person name="Zhang X."/>
            <person name="Li P."/>
            <person name="Qiu J."/>
            <person name="Olsen K.M."/>
            <person name="Qiu Y."/>
        </authorList>
    </citation>
    <scope>NUCLEOTIDE SEQUENCE</scope>
    <source>
        <strain evidence="2">NBL</strain>
    </source>
</reference>